<name>A0ABV0L6G7_9PSEU</name>
<comment type="caution">
    <text evidence="1">The sequence shown here is derived from an EMBL/GenBank/DDBJ whole genome shotgun (WGS) entry which is preliminary data.</text>
</comment>
<proteinExistence type="predicted"/>
<dbReference type="RefSeq" id="WP_348947231.1">
    <property type="nucleotide sequence ID" value="NZ_JBDZYD010000001.1"/>
</dbReference>
<dbReference type="EMBL" id="JBDZYD010000001">
    <property type="protein sequence ID" value="MEQ0557900.1"/>
    <property type="molecule type" value="Genomic_DNA"/>
</dbReference>
<evidence type="ECO:0000313" key="1">
    <source>
        <dbReference type="EMBL" id="MEQ0557900.1"/>
    </source>
</evidence>
<keyword evidence="2" id="KW-1185">Reference proteome</keyword>
<evidence type="ECO:0000313" key="2">
    <source>
        <dbReference type="Proteomes" id="UP001440984"/>
    </source>
</evidence>
<sequence>MDGNAEAVLQVGHLAGDVHLHSRPDGEPVPAGRPITAWNAFTLGVHRAITVPGGPLPDLPRYVRRAHDAELDELLADPAQSVMVVLTGESSTGKTRALYESVLAHQRLRKWPLWYPRTAGELLKLVRSGRLGDEAILWLNETHNYLSGSAGDVAAAALWSLLDGSHGGSTVVLGTLWPQFWAEFVAAPRSAHRDDHGNARALLQQHVRRIRVAERFGEADVRAARSLGMADPRLSAAVSASGRGREVIQTMAGGPALVERLEYPDGSDDRFAAAVVTAAIDARRLGRRRPVTRALLAEAAAGYLGDQDRVGPPGDWFERGLGRAAGEAVLGVTALGPLRQAAGVGPADGYELHDYLDQHGRAARRGRLVPESLWSALLRHTDDSDDVLRLAESACQRLLYRHADPLLERAIATANEEQQEHLVVLMTEYGRLDRALRLLRDTAYRPQPDRRRREGLCRKRRCSACWSTVVSGKPGRCWRSTRNAPTSSGRGCTWSSSSNAAARKTRPSNCSLASSRTASGDTAVPANGWRTCSPAEATGNASWNSCAAARCCSPSCGWRSSSPPPDGWIGCGHSPGSRTRA</sequence>
<accession>A0ABV0L6G7</accession>
<dbReference type="Proteomes" id="UP001440984">
    <property type="component" value="Unassembled WGS sequence"/>
</dbReference>
<gene>
    <name evidence="1" type="ORF">ABJI51_02370</name>
</gene>
<protein>
    <submittedName>
        <fullName evidence="1">Uncharacterized protein</fullName>
    </submittedName>
</protein>
<reference evidence="1 2" key="1">
    <citation type="submission" date="2024-05" db="EMBL/GenBank/DDBJ databases">
        <authorList>
            <person name="Zhao H."/>
            <person name="Xu Y."/>
            <person name="Lin S."/>
            <person name="Spain J.C."/>
            <person name="Zhou N.-Y."/>
        </authorList>
    </citation>
    <scope>NUCLEOTIDE SEQUENCE [LARGE SCALE GENOMIC DNA]</scope>
    <source>
        <strain evidence="1 2">NEAU-NG30</strain>
    </source>
</reference>
<organism evidence="1 2">
    <name type="scientific">Amycolatopsis melonis</name>
    <dbReference type="NCBI Taxonomy" id="3156488"/>
    <lineage>
        <taxon>Bacteria</taxon>
        <taxon>Bacillati</taxon>
        <taxon>Actinomycetota</taxon>
        <taxon>Actinomycetes</taxon>
        <taxon>Pseudonocardiales</taxon>
        <taxon>Pseudonocardiaceae</taxon>
        <taxon>Amycolatopsis</taxon>
    </lineage>
</organism>